<dbReference type="AlphaFoldDB" id="A0A9P9K9J0"/>
<proteinExistence type="predicted"/>
<organism evidence="1 2">
    <name type="scientific">Fusarium redolens</name>
    <dbReference type="NCBI Taxonomy" id="48865"/>
    <lineage>
        <taxon>Eukaryota</taxon>
        <taxon>Fungi</taxon>
        <taxon>Dikarya</taxon>
        <taxon>Ascomycota</taxon>
        <taxon>Pezizomycotina</taxon>
        <taxon>Sordariomycetes</taxon>
        <taxon>Hypocreomycetidae</taxon>
        <taxon>Hypocreales</taxon>
        <taxon>Nectriaceae</taxon>
        <taxon>Fusarium</taxon>
        <taxon>Fusarium redolens species complex</taxon>
    </lineage>
</organism>
<sequence length="207" mass="23487">MIPAEWGRRTGDFRRLPRAFTKWLHQVRHLVSFIISPVLSHLFISHVSFPALSFSSISSFRPSLLVLLKCLSTKDFKMPLTLLFFAVLPRSIWLSEILIGLTELKDATYTISTTPHGHGSATGMISVRFPMIGVDTFFATPDFYQAQLVWQLVATLTSCHHQLDDDHYTQWQGGRIVANILHSLNHLRTGCVDMASFQFRDQSLKGN</sequence>
<evidence type="ECO:0000313" key="2">
    <source>
        <dbReference type="Proteomes" id="UP000720189"/>
    </source>
</evidence>
<comment type="caution">
    <text evidence="1">The sequence shown here is derived from an EMBL/GenBank/DDBJ whole genome shotgun (WGS) entry which is preliminary data.</text>
</comment>
<dbReference type="EMBL" id="JAGMUX010000009">
    <property type="protein sequence ID" value="KAH7249131.1"/>
    <property type="molecule type" value="Genomic_DNA"/>
</dbReference>
<name>A0A9P9K9J0_FUSRE</name>
<dbReference type="RefSeq" id="XP_046048926.1">
    <property type="nucleotide sequence ID" value="XM_046186043.1"/>
</dbReference>
<keyword evidence="2" id="KW-1185">Reference proteome</keyword>
<accession>A0A9P9K9J0</accession>
<gene>
    <name evidence="1" type="ORF">BKA55DRAFT_397132</name>
</gene>
<reference evidence="1" key="1">
    <citation type="journal article" date="2021" name="Nat. Commun.">
        <title>Genetic determinants of endophytism in the Arabidopsis root mycobiome.</title>
        <authorList>
            <person name="Mesny F."/>
            <person name="Miyauchi S."/>
            <person name="Thiergart T."/>
            <person name="Pickel B."/>
            <person name="Atanasova L."/>
            <person name="Karlsson M."/>
            <person name="Huettel B."/>
            <person name="Barry K.W."/>
            <person name="Haridas S."/>
            <person name="Chen C."/>
            <person name="Bauer D."/>
            <person name="Andreopoulos W."/>
            <person name="Pangilinan J."/>
            <person name="LaButti K."/>
            <person name="Riley R."/>
            <person name="Lipzen A."/>
            <person name="Clum A."/>
            <person name="Drula E."/>
            <person name="Henrissat B."/>
            <person name="Kohler A."/>
            <person name="Grigoriev I.V."/>
            <person name="Martin F.M."/>
            <person name="Hacquard S."/>
        </authorList>
    </citation>
    <scope>NUCLEOTIDE SEQUENCE</scope>
    <source>
        <strain evidence="1">MPI-CAGE-AT-0023</strain>
    </source>
</reference>
<protein>
    <submittedName>
        <fullName evidence="1">Uncharacterized protein</fullName>
    </submittedName>
</protein>
<dbReference type="Proteomes" id="UP000720189">
    <property type="component" value="Unassembled WGS sequence"/>
</dbReference>
<evidence type="ECO:0000313" key="1">
    <source>
        <dbReference type="EMBL" id="KAH7249131.1"/>
    </source>
</evidence>
<dbReference type="GeneID" id="70215997"/>